<dbReference type="EMBL" id="CATOUU010000056">
    <property type="protein sequence ID" value="CAI9914775.1"/>
    <property type="molecule type" value="Genomic_DNA"/>
</dbReference>
<evidence type="ECO:0000313" key="5">
    <source>
        <dbReference type="Proteomes" id="UP001642409"/>
    </source>
</evidence>
<dbReference type="EMBL" id="CAXDID020000205">
    <property type="protein sequence ID" value="CAL6055266.1"/>
    <property type="molecule type" value="Genomic_DNA"/>
</dbReference>
<name>A0AA86QWJ9_9EUKA</name>
<dbReference type="SUPFAM" id="SSF46689">
    <property type="entry name" value="Homeodomain-like"/>
    <property type="match status" value="1"/>
</dbReference>
<evidence type="ECO:0000313" key="4">
    <source>
        <dbReference type="EMBL" id="CAL6089247.1"/>
    </source>
</evidence>
<comment type="caution">
    <text evidence="2">The sequence shown here is derived from an EMBL/GenBank/DDBJ whole genome shotgun (WGS) entry which is preliminary data.</text>
</comment>
<evidence type="ECO:0000313" key="3">
    <source>
        <dbReference type="EMBL" id="CAL6055266.1"/>
    </source>
</evidence>
<dbReference type="EMBL" id="CAXDID020000418">
    <property type="protein sequence ID" value="CAL6089247.1"/>
    <property type="molecule type" value="Genomic_DNA"/>
</dbReference>
<dbReference type="AlphaFoldDB" id="A0AA86QWJ9"/>
<dbReference type="Proteomes" id="UP001642409">
    <property type="component" value="Unassembled WGS sequence"/>
</dbReference>
<proteinExistence type="predicted"/>
<evidence type="ECO:0000313" key="1">
    <source>
        <dbReference type="EMBL" id="CAI9914775.1"/>
    </source>
</evidence>
<reference evidence="3 5" key="2">
    <citation type="submission" date="2024-07" db="EMBL/GenBank/DDBJ databases">
        <authorList>
            <person name="Akdeniz Z."/>
        </authorList>
    </citation>
    <scope>NUCLEOTIDE SEQUENCE [LARGE SCALE GENOMIC DNA]</scope>
</reference>
<protein>
    <submittedName>
        <fullName evidence="2">Uncharacterized protein</fullName>
    </submittedName>
</protein>
<dbReference type="InterPro" id="IPR009057">
    <property type="entry name" value="Homeodomain-like_sf"/>
</dbReference>
<evidence type="ECO:0000313" key="2">
    <source>
        <dbReference type="EMBL" id="CAI9967396.1"/>
    </source>
</evidence>
<gene>
    <name evidence="1" type="ORF">HINF_LOCUS2420</name>
    <name evidence="3" type="ORF">HINF_LOCUS46463</name>
    <name evidence="2" type="ORF">HINF_LOCUS55041</name>
    <name evidence="4" type="ORF">HINF_LOCUS64732</name>
</gene>
<organism evidence="2">
    <name type="scientific">Hexamita inflata</name>
    <dbReference type="NCBI Taxonomy" id="28002"/>
    <lineage>
        <taxon>Eukaryota</taxon>
        <taxon>Metamonada</taxon>
        <taxon>Diplomonadida</taxon>
        <taxon>Hexamitidae</taxon>
        <taxon>Hexamitinae</taxon>
        <taxon>Hexamita</taxon>
    </lineage>
</organism>
<keyword evidence="5" id="KW-1185">Reference proteome</keyword>
<sequence length="94" mass="11429">MQKQHTTKQWSDSEKQTFFLCLELFQNDFNSYTFYLNRSYSQIKCFYHNWLKTLPLEKRMLVPRNSRGGKHVAFRNQTADVDLWKLVKQCTMLQ</sequence>
<accession>A0AA86QWJ9</accession>
<reference evidence="2" key="1">
    <citation type="submission" date="2023-06" db="EMBL/GenBank/DDBJ databases">
        <authorList>
            <person name="Kurt Z."/>
        </authorList>
    </citation>
    <scope>NUCLEOTIDE SEQUENCE</scope>
</reference>
<dbReference type="EMBL" id="CATOUU010001023">
    <property type="protein sequence ID" value="CAI9967396.1"/>
    <property type="molecule type" value="Genomic_DNA"/>
</dbReference>